<dbReference type="AlphaFoldDB" id="A0A0H2S2S4"/>
<dbReference type="EMBL" id="KQ086004">
    <property type="protein sequence ID" value="KLO11306.1"/>
    <property type="molecule type" value="Genomic_DNA"/>
</dbReference>
<dbReference type="InterPro" id="IPR043136">
    <property type="entry name" value="B30.2/SPRY_sf"/>
</dbReference>
<evidence type="ECO:0000313" key="2">
    <source>
        <dbReference type="EMBL" id="KLO11306.1"/>
    </source>
</evidence>
<dbReference type="SMART" id="SM00449">
    <property type="entry name" value="SPRY"/>
    <property type="match status" value="1"/>
</dbReference>
<sequence length="149" mass="16201">MEVAALKLAGERNDVPHPSVQMPNKWSENHERLVVFDDGRGVKIVHDEVSNAEGASAVGADHPVPRNSDVYYYEVTIIDKGKNGHISIGFCTTEVDLSRLPGWDRGSWGYHGDDGHAFAGERDGTPFGPSFTTGDTIGCLIDFKIGKAF</sequence>
<dbReference type="STRING" id="27342.A0A0H2S2S4"/>
<reference evidence="2 3" key="1">
    <citation type="submission" date="2015-04" db="EMBL/GenBank/DDBJ databases">
        <title>Complete genome sequence of Schizopora paradoxa KUC8140, a cosmopolitan wood degrader in East Asia.</title>
        <authorList>
            <consortium name="DOE Joint Genome Institute"/>
            <person name="Min B."/>
            <person name="Park H."/>
            <person name="Jang Y."/>
            <person name="Kim J.-J."/>
            <person name="Kim K.H."/>
            <person name="Pangilinan J."/>
            <person name="Lipzen A."/>
            <person name="Riley R."/>
            <person name="Grigoriev I.V."/>
            <person name="Spatafora J.W."/>
            <person name="Choi I.-G."/>
        </authorList>
    </citation>
    <scope>NUCLEOTIDE SEQUENCE [LARGE SCALE GENOMIC DNA]</scope>
    <source>
        <strain evidence="2 3">KUC8140</strain>
    </source>
</reference>
<evidence type="ECO:0000313" key="3">
    <source>
        <dbReference type="Proteomes" id="UP000053477"/>
    </source>
</evidence>
<dbReference type="Proteomes" id="UP000053477">
    <property type="component" value="Unassembled WGS sequence"/>
</dbReference>
<dbReference type="InterPro" id="IPR013320">
    <property type="entry name" value="ConA-like_dom_sf"/>
</dbReference>
<gene>
    <name evidence="2" type="ORF">SCHPADRAFT_906177</name>
</gene>
<dbReference type="SUPFAM" id="SSF49899">
    <property type="entry name" value="Concanavalin A-like lectins/glucanases"/>
    <property type="match status" value="1"/>
</dbReference>
<dbReference type="InterPro" id="IPR050618">
    <property type="entry name" value="Ubq-SigPath_Reg"/>
</dbReference>
<dbReference type="InParanoid" id="A0A0H2S2S4"/>
<protein>
    <recommendedName>
        <fullName evidence="1">B30.2/SPRY domain-containing protein</fullName>
    </recommendedName>
</protein>
<feature type="domain" description="B30.2/SPRY" evidence="1">
    <location>
        <begin position="2"/>
        <end position="149"/>
    </location>
</feature>
<proteinExistence type="predicted"/>
<name>A0A0H2S2S4_9AGAM</name>
<dbReference type="Pfam" id="PF00622">
    <property type="entry name" value="SPRY"/>
    <property type="match status" value="1"/>
</dbReference>
<dbReference type="Gene3D" id="2.60.120.920">
    <property type="match status" value="1"/>
</dbReference>
<keyword evidence="3" id="KW-1185">Reference proteome</keyword>
<dbReference type="OrthoDB" id="25503at2759"/>
<organism evidence="2 3">
    <name type="scientific">Schizopora paradoxa</name>
    <dbReference type="NCBI Taxonomy" id="27342"/>
    <lineage>
        <taxon>Eukaryota</taxon>
        <taxon>Fungi</taxon>
        <taxon>Dikarya</taxon>
        <taxon>Basidiomycota</taxon>
        <taxon>Agaricomycotina</taxon>
        <taxon>Agaricomycetes</taxon>
        <taxon>Hymenochaetales</taxon>
        <taxon>Schizoporaceae</taxon>
        <taxon>Schizopora</taxon>
    </lineage>
</organism>
<dbReference type="PROSITE" id="PS50188">
    <property type="entry name" value="B302_SPRY"/>
    <property type="match status" value="1"/>
</dbReference>
<evidence type="ECO:0000259" key="1">
    <source>
        <dbReference type="PROSITE" id="PS50188"/>
    </source>
</evidence>
<accession>A0A0H2S2S4</accession>
<dbReference type="PANTHER" id="PTHR12864">
    <property type="entry name" value="RAN BINDING PROTEIN 9-RELATED"/>
    <property type="match status" value="1"/>
</dbReference>
<dbReference type="InterPro" id="IPR003877">
    <property type="entry name" value="SPRY_dom"/>
</dbReference>
<dbReference type="InterPro" id="IPR001870">
    <property type="entry name" value="B30.2/SPRY"/>
</dbReference>